<evidence type="ECO:0000256" key="1">
    <source>
        <dbReference type="ARBA" id="ARBA00004515"/>
    </source>
</evidence>
<dbReference type="EMBL" id="JAQQKY010000011">
    <property type="protein sequence ID" value="MDC7692405.1"/>
    <property type="molecule type" value="Genomic_DNA"/>
</dbReference>
<dbReference type="EC" id="2.4.99.23" evidence="10"/>
<keyword evidence="7" id="KW-0448">Lipopolysaccharide biosynthesis</keyword>
<comment type="caution">
    <text evidence="14">The sequence shown here is derived from an EMBL/GenBank/DDBJ whole genome shotgun (WGS) entry which is preliminary data.</text>
</comment>
<comment type="similarity">
    <text evidence="9">Belongs to the glycosyltransferase 9 family.</text>
</comment>
<keyword evidence="5" id="KW-0328">Glycosyltransferase</keyword>
<keyword evidence="4" id="KW-0997">Cell inner membrane</keyword>
<evidence type="ECO:0000256" key="9">
    <source>
        <dbReference type="ARBA" id="ARBA00043995"/>
    </source>
</evidence>
<evidence type="ECO:0000256" key="12">
    <source>
        <dbReference type="ARBA" id="ARBA00044330"/>
    </source>
</evidence>
<dbReference type="Gene3D" id="3.40.50.2000">
    <property type="entry name" value="Glycogen Phosphorylase B"/>
    <property type="match status" value="2"/>
</dbReference>
<comment type="subcellular location">
    <subcellularLocation>
        <location evidence="1">Cell inner membrane</location>
        <topology evidence="1">Peripheral membrane protein</topology>
        <orientation evidence="1">Cytoplasmic side</orientation>
    </subcellularLocation>
</comment>
<reference evidence="14 15" key="1">
    <citation type="submission" date="2023-01" db="EMBL/GenBank/DDBJ databases">
        <title>Novel species of the genus Vogesella isolated from rivers.</title>
        <authorList>
            <person name="Lu H."/>
        </authorList>
    </citation>
    <scope>NUCLEOTIDE SEQUENCE [LARGE SCALE GENOMIC DNA]</scope>
    <source>
        <strain evidence="14 15">SH7W</strain>
    </source>
</reference>
<dbReference type="CDD" id="cd03789">
    <property type="entry name" value="GT9_LPS_heptosyltransferase"/>
    <property type="match status" value="1"/>
</dbReference>
<accession>A0ABT5I8B4</accession>
<evidence type="ECO:0000256" key="2">
    <source>
        <dbReference type="ARBA" id="ARBA00004713"/>
    </source>
</evidence>
<organism evidence="14 15">
    <name type="scientific">Vogesella indigofera</name>
    <name type="common">Pseudomonas indigofera</name>
    <dbReference type="NCBI Taxonomy" id="45465"/>
    <lineage>
        <taxon>Bacteria</taxon>
        <taxon>Pseudomonadati</taxon>
        <taxon>Pseudomonadota</taxon>
        <taxon>Betaproteobacteria</taxon>
        <taxon>Neisseriales</taxon>
        <taxon>Chromobacteriaceae</taxon>
        <taxon>Vogesella</taxon>
    </lineage>
</organism>
<evidence type="ECO:0000256" key="3">
    <source>
        <dbReference type="ARBA" id="ARBA00022475"/>
    </source>
</evidence>
<evidence type="ECO:0000256" key="10">
    <source>
        <dbReference type="ARBA" id="ARBA00044041"/>
    </source>
</evidence>
<dbReference type="InterPro" id="IPR002201">
    <property type="entry name" value="Glyco_trans_9"/>
</dbReference>
<dbReference type="Pfam" id="PF01075">
    <property type="entry name" value="Glyco_transf_9"/>
    <property type="match status" value="1"/>
</dbReference>
<dbReference type="RefSeq" id="WP_272804041.1">
    <property type="nucleotide sequence ID" value="NZ_JAQQKY010000011.1"/>
</dbReference>
<evidence type="ECO:0000256" key="11">
    <source>
        <dbReference type="ARBA" id="ARBA00044190"/>
    </source>
</evidence>
<evidence type="ECO:0000256" key="13">
    <source>
        <dbReference type="ARBA" id="ARBA00049201"/>
    </source>
</evidence>
<evidence type="ECO:0000313" key="15">
    <source>
        <dbReference type="Proteomes" id="UP001221566"/>
    </source>
</evidence>
<comment type="catalytic activity">
    <reaction evidence="13">
        <text>an alpha-Kdo-(2-&gt;4)-alpha-Kdo-(2-&gt;6)-lipid A + ADP-L-glycero-beta-D-manno-heptose = an L-alpha-D-Hep-(1-&gt;5)-[alpha-Kdo-(2-&gt;4)]-alpha-Kdo-(2-&gt;6)-lipid A + ADP + H(+)</text>
        <dbReference type="Rhea" id="RHEA:74067"/>
        <dbReference type="ChEBI" id="CHEBI:15378"/>
        <dbReference type="ChEBI" id="CHEBI:61506"/>
        <dbReference type="ChEBI" id="CHEBI:176431"/>
        <dbReference type="ChEBI" id="CHEBI:193068"/>
        <dbReference type="ChEBI" id="CHEBI:456216"/>
        <dbReference type="EC" id="2.4.99.23"/>
    </reaction>
</comment>
<name>A0ABT5I8B4_VOGIN</name>
<evidence type="ECO:0000256" key="7">
    <source>
        <dbReference type="ARBA" id="ARBA00022985"/>
    </source>
</evidence>
<evidence type="ECO:0000313" key="14">
    <source>
        <dbReference type="EMBL" id="MDC7692405.1"/>
    </source>
</evidence>
<evidence type="ECO:0000256" key="8">
    <source>
        <dbReference type="ARBA" id="ARBA00023136"/>
    </source>
</evidence>
<keyword evidence="8" id="KW-0472">Membrane</keyword>
<proteinExistence type="inferred from homology"/>
<protein>
    <recommendedName>
        <fullName evidence="11">Lipopolysaccharide heptosyltransferase 1</fullName>
        <ecNumber evidence="10">2.4.99.23</ecNumber>
    </recommendedName>
    <alternativeName>
        <fullName evidence="12">ADP-heptose:lipopolysaccharide heptosyltransferase I</fullName>
    </alternativeName>
</protein>
<evidence type="ECO:0000256" key="5">
    <source>
        <dbReference type="ARBA" id="ARBA00022676"/>
    </source>
</evidence>
<keyword evidence="3" id="KW-1003">Cell membrane</keyword>
<keyword evidence="6" id="KW-0808">Transferase</keyword>
<dbReference type="InterPro" id="IPR051199">
    <property type="entry name" value="LPS_LOS_Heptosyltrfase"/>
</dbReference>
<gene>
    <name evidence="14" type="primary">waaC</name>
    <name evidence="14" type="ORF">PQU93_16690</name>
</gene>
<sequence>MKNVLLLRTSSMGDLIHTWPALTDLARHRPELSVSWLAEEGFADIPGLHPLVSRTIPIAWRRWRKALFKAATWREIAALRHTLAATRWELVLDAQGLLKSAIPGRWANGPLAGYDRASIREPLASRFYDRRYAVSRQLSAIERNRQLFGAAFGYRPEGAPVFGIRCGERLAWLPAGDYAVLLHATSRDSKLWPEAHWIALAQALQNQNQDLAIVIPWGSAAERERAQRLAAAIPGAVLAPKMNLREAAALLGHAAAVIGVDTGLTHLANALDVPLVAIYTDTDPALTGVVETARAANIGRAGEIPAVDAVLALLARVRGA</sequence>
<evidence type="ECO:0000256" key="6">
    <source>
        <dbReference type="ARBA" id="ARBA00022679"/>
    </source>
</evidence>
<dbReference type="Proteomes" id="UP001221566">
    <property type="component" value="Unassembled WGS sequence"/>
</dbReference>
<evidence type="ECO:0000256" key="4">
    <source>
        <dbReference type="ARBA" id="ARBA00022519"/>
    </source>
</evidence>
<dbReference type="SUPFAM" id="SSF53756">
    <property type="entry name" value="UDP-Glycosyltransferase/glycogen phosphorylase"/>
    <property type="match status" value="1"/>
</dbReference>
<dbReference type="NCBIfam" id="TIGR02193">
    <property type="entry name" value="heptsyl_trn_I"/>
    <property type="match status" value="1"/>
</dbReference>
<dbReference type="PANTHER" id="PTHR30160:SF19">
    <property type="entry name" value="LIPOPOLYSACCHARIDE HEPTOSYLTRANSFERASE 1"/>
    <property type="match status" value="1"/>
</dbReference>
<comment type="pathway">
    <text evidence="2">Bacterial outer membrane biogenesis; LPS core biosynthesis.</text>
</comment>
<keyword evidence="15" id="KW-1185">Reference proteome</keyword>
<dbReference type="InterPro" id="IPR011908">
    <property type="entry name" value="LipoPS_heptosylTferase-I"/>
</dbReference>
<dbReference type="PANTHER" id="PTHR30160">
    <property type="entry name" value="TETRAACYLDISACCHARIDE 4'-KINASE-RELATED"/>
    <property type="match status" value="1"/>
</dbReference>